<organism evidence="2 3">
    <name type="scientific">Exaiptasia diaphana</name>
    <name type="common">Tropical sea anemone</name>
    <name type="synonym">Aiptasia pulchella</name>
    <dbReference type="NCBI Taxonomy" id="2652724"/>
    <lineage>
        <taxon>Eukaryota</taxon>
        <taxon>Metazoa</taxon>
        <taxon>Cnidaria</taxon>
        <taxon>Anthozoa</taxon>
        <taxon>Hexacorallia</taxon>
        <taxon>Actiniaria</taxon>
        <taxon>Aiptasiidae</taxon>
        <taxon>Exaiptasia</taxon>
    </lineage>
</organism>
<evidence type="ECO:0000313" key="3">
    <source>
        <dbReference type="Proteomes" id="UP000887567"/>
    </source>
</evidence>
<dbReference type="EnsemblMetazoa" id="XM_028658327.1">
    <property type="protein sequence ID" value="XP_028514128.1"/>
    <property type="gene ID" value="LOC110236272"/>
</dbReference>
<dbReference type="GeneID" id="110236272"/>
<dbReference type="OrthoDB" id="6071166at2759"/>
<accession>A0A913YGI2</accession>
<dbReference type="KEGG" id="epa:110236272"/>
<protein>
    <recommendedName>
        <fullName evidence="1">F5/8 type C domain-containing protein</fullName>
    </recommendedName>
</protein>
<name>A0A913YGI2_EXADI</name>
<sequence>MESGKIPDSSITASSQWDSRFYPGNGRINSSYCWGPKQSKVGEWLQVDLGEVCTITGIATQGLSRHPAYVKSYKLQYGNTPINSASPFAEAGKIIIAGISGGNDVVKHTFITSFDARYVRVLPQKWYGEILLRIELYAGC</sequence>
<evidence type="ECO:0000313" key="2">
    <source>
        <dbReference type="EnsemblMetazoa" id="XP_028514128.1"/>
    </source>
</evidence>
<dbReference type="InterPro" id="IPR000421">
    <property type="entry name" value="FA58C"/>
</dbReference>
<dbReference type="PROSITE" id="PS50022">
    <property type="entry name" value="FA58C_3"/>
    <property type="match status" value="1"/>
</dbReference>
<dbReference type="Proteomes" id="UP000887567">
    <property type="component" value="Unplaced"/>
</dbReference>
<evidence type="ECO:0000259" key="1">
    <source>
        <dbReference type="PROSITE" id="PS50022"/>
    </source>
</evidence>
<reference evidence="2" key="1">
    <citation type="submission" date="2022-11" db="UniProtKB">
        <authorList>
            <consortium name="EnsemblMetazoa"/>
        </authorList>
    </citation>
    <scope>IDENTIFICATION</scope>
</reference>
<proteinExistence type="predicted"/>
<keyword evidence="3" id="KW-1185">Reference proteome</keyword>
<dbReference type="Pfam" id="PF00754">
    <property type="entry name" value="F5_F8_type_C"/>
    <property type="match status" value="1"/>
</dbReference>
<dbReference type="SUPFAM" id="SSF49785">
    <property type="entry name" value="Galactose-binding domain-like"/>
    <property type="match status" value="1"/>
</dbReference>
<dbReference type="PANTHER" id="PTHR24543">
    <property type="entry name" value="MULTICOPPER OXIDASE-RELATED"/>
    <property type="match status" value="1"/>
</dbReference>
<feature type="domain" description="F5/8 type C" evidence="1">
    <location>
        <begin position="1"/>
        <end position="139"/>
    </location>
</feature>
<dbReference type="InterPro" id="IPR008979">
    <property type="entry name" value="Galactose-bd-like_sf"/>
</dbReference>
<dbReference type="CDD" id="cd00057">
    <property type="entry name" value="FA58C"/>
    <property type="match status" value="1"/>
</dbReference>
<dbReference type="SMART" id="SM00231">
    <property type="entry name" value="FA58C"/>
    <property type="match status" value="1"/>
</dbReference>
<dbReference type="OMA" id="TTSICIR"/>
<dbReference type="RefSeq" id="XP_028514128.1">
    <property type="nucleotide sequence ID" value="XM_028658327.1"/>
</dbReference>
<dbReference type="Gene3D" id="2.60.120.260">
    <property type="entry name" value="Galactose-binding domain-like"/>
    <property type="match status" value="1"/>
</dbReference>
<dbReference type="AlphaFoldDB" id="A0A913YGI2"/>